<feature type="transmembrane region" description="Helical" evidence="6">
    <location>
        <begin position="341"/>
        <end position="361"/>
    </location>
</feature>
<keyword evidence="5 6" id="KW-0472">Membrane</keyword>
<name>A0A174SFT6_9CLOT</name>
<evidence type="ECO:0000256" key="6">
    <source>
        <dbReference type="SAM" id="Phobius"/>
    </source>
</evidence>
<accession>A0A174SFT6</accession>
<gene>
    <name evidence="8" type="ORF">CP373A1_10865</name>
</gene>
<evidence type="ECO:0000313" key="9">
    <source>
        <dbReference type="Proteomes" id="UP000092714"/>
    </source>
</evidence>
<feature type="transmembrane region" description="Helical" evidence="6">
    <location>
        <begin position="687"/>
        <end position="709"/>
    </location>
</feature>
<dbReference type="OrthoDB" id="9766372at2"/>
<keyword evidence="9" id="KW-1185">Reference proteome</keyword>
<dbReference type="AlphaFoldDB" id="A0A174SFT6"/>
<evidence type="ECO:0000256" key="5">
    <source>
        <dbReference type="ARBA" id="ARBA00023136"/>
    </source>
</evidence>
<evidence type="ECO:0000313" key="8">
    <source>
        <dbReference type="EMBL" id="OBY10394.1"/>
    </source>
</evidence>
<comment type="subcellular location">
    <subcellularLocation>
        <location evidence="1">Cell membrane</location>
        <topology evidence="1">Multi-pass membrane protein</topology>
    </subcellularLocation>
</comment>
<dbReference type="Proteomes" id="UP000092714">
    <property type="component" value="Unassembled WGS sequence"/>
</dbReference>
<keyword evidence="2" id="KW-1003">Cell membrane</keyword>
<proteinExistence type="predicted"/>
<comment type="caution">
    <text evidence="8">The sequence shown here is derived from an EMBL/GenBank/DDBJ whole genome shotgun (WGS) entry which is preliminary data.</text>
</comment>
<feature type="transmembrane region" description="Helical" evidence="6">
    <location>
        <begin position="247"/>
        <end position="271"/>
    </location>
</feature>
<evidence type="ECO:0000256" key="3">
    <source>
        <dbReference type="ARBA" id="ARBA00022692"/>
    </source>
</evidence>
<dbReference type="Pfam" id="PF02687">
    <property type="entry name" value="FtsX"/>
    <property type="match status" value="2"/>
</dbReference>
<dbReference type="RefSeq" id="WP_055183691.1">
    <property type="nucleotide sequence ID" value="NZ_CZBQ01000003.1"/>
</dbReference>
<organism evidence="8 9">
    <name type="scientific">Clostridium paraputrificum</name>
    <dbReference type="NCBI Taxonomy" id="29363"/>
    <lineage>
        <taxon>Bacteria</taxon>
        <taxon>Bacillati</taxon>
        <taxon>Bacillota</taxon>
        <taxon>Clostridia</taxon>
        <taxon>Eubacteriales</taxon>
        <taxon>Clostridiaceae</taxon>
        <taxon>Clostridium</taxon>
    </lineage>
</organism>
<protein>
    <submittedName>
        <fullName evidence="8">ABC transporter permease</fullName>
    </submittedName>
</protein>
<dbReference type="GO" id="GO:0005886">
    <property type="term" value="C:plasma membrane"/>
    <property type="evidence" value="ECO:0007669"/>
    <property type="project" value="UniProtKB-SubCell"/>
</dbReference>
<dbReference type="PANTHER" id="PTHR30287">
    <property type="entry name" value="MEMBRANE COMPONENT OF PREDICTED ABC SUPERFAMILY METABOLITE UPTAKE TRANSPORTER"/>
    <property type="match status" value="1"/>
</dbReference>
<dbReference type="eggNOG" id="COG0577">
    <property type="taxonomic scope" value="Bacteria"/>
</dbReference>
<dbReference type="EMBL" id="MAPZ01000020">
    <property type="protein sequence ID" value="OBY10394.1"/>
    <property type="molecule type" value="Genomic_DNA"/>
</dbReference>
<evidence type="ECO:0000259" key="7">
    <source>
        <dbReference type="Pfam" id="PF02687"/>
    </source>
</evidence>
<dbReference type="PANTHER" id="PTHR30287:SF2">
    <property type="entry name" value="BLL1001 PROTEIN"/>
    <property type="match status" value="1"/>
</dbReference>
<evidence type="ECO:0000256" key="4">
    <source>
        <dbReference type="ARBA" id="ARBA00022989"/>
    </source>
</evidence>
<keyword evidence="3 6" id="KW-0812">Transmembrane</keyword>
<evidence type="ECO:0000256" key="2">
    <source>
        <dbReference type="ARBA" id="ARBA00022475"/>
    </source>
</evidence>
<feature type="transmembrane region" description="Helical" evidence="6">
    <location>
        <begin position="645"/>
        <end position="666"/>
    </location>
</feature>
<feature type="transmembrane region" description="Helical" evidence="6">
    <location>
        <begin position="303"/>
        <end position="321"/>
    </location>
</feature>
<reference evidence="8 9" key="1">
    <citation type="submission" date="2016-06" db="EMBL/GenBank/DDBJ databases">
        <authorList>
            <person name="Kjaerup R.B."/>
            <person name="Dalgaard T.S."/>
            <person name="Juul-Madsen H.R."/>
        </authorList>
    </citation>
    <scope>NUCLEOTIDE SEQUENCE [LARGE SCALE GENOMIC DNA]</scope>
    <source>
        <strain evidence="8 9">373-A1</strain>
    </source>
</reference>
<dbReference type="InterPro" id="IPR003838">
    <property type="entry name" value="ABC3_permease_C"/>
</dbReference>
<feature type="transmembrane region" description="Helical" evidence="6">
    <location>
        <begin position="736"/>
        <end position="761"/>
    </location>
</feature>
<evidence type="ECO:0000256" key="1">
    <source>
        <dbReference type="ARBA" id="ARBA00004651"/>
    </source>
</evidence>
<dbReference type="InterPro" id="IPR038766">
    <property type="entry name" value="Membrane_comp_ABC_pdt"/>
</dbReference>
<feature type="domain" description="ABC3 transporter permease C-terminal" evidence="7">
    <location>
        <begin position="646"/>
        <end position="762"/>
    </location>
</feature>
<keyword evidence="4 6" id="KW-1133">Transmembrane helix</keyword>
<feature type="transmembrane region" description="Helical" evidence="6">
    <location>
        <begin position="417"/>
        <end position="435"/>
    </location>
</feature>
<sequence length="772" mass="85228">MFKRLIINDIKRSKFVTLTTLLIVTASSVLLSLAITLAVNLLGSIDTLMIQAKTPHFMQMHSGDINLSNIDKFAKSNNLVHEYQVVPFLNVEGSEIIVNGKSLGDSVIDNGFSIQSKNFDYLFDLDGKNVEVLDGEIYLPVTFMKEKQAKINDSVYVYGKKFTVAGFLRDSQMNSSMASSKRYLISKNDFENIKSLGGMEYLIQFRLKNLSDINKFENQYVNANLEANGPTITYPLFKMINAMSEGLMIGVIILVSVLILLIAFMCIRFTLIAKMEDDYREIGVMKAIGLSISDIKKIYLTKYAFIAGVGSLLGLIISFPFKNMLLKNIRLYFGNGGNNAISLVGSLFGVILIFLLIICYVNRVLKAFKKISPSRALSNNLSSDKTSNTNYFSIKSCSLFSSNIFLGIKDVLSRKKLYITMLIVLILATFIMIVPQNLYNTISSKSFVTYMGVGDCDIRIDIQQKSDIKNKSESIVKAMKNDKNISKYALFYTKSFKLKNADGSSDNIKVELGDHNSFPVKYSKGSSPASNNEIALSVTNSEEVNKTVGDTIVLNINGQDKKLTVCGIYSDITNGGKTAKATFNSDLNDIMYSIIYVKATDKSNLDSIFNKYSKDFTYGKVSHIDEYISQTFGSIKDSIKLASTAAMIVSIIIVALVTLLFIKMLISKDKYPIAIMKSLGFTNNDVTVQYIVRAVVVSILGIVLGTILANTLGELLAGSILASLGATTFKFMVNPIVAYILSPVILILTVIVSSIIVTANLGKIKISDNIKE</sequence>
<feature type="domain" description="ABC3 transporter permease C-terminal" evidence="7">
    <location>
        <begin position="254"/>
        <end position="357"/>
    </location>
</feature>